<comment type="caution">
    <text evidence="2">The sequence shown here is derived from an EMBL/GenBank/DDBJ whole genome shotgun (WGS) entry which is preliminary data.</text>
</comment>
<organism evidence="2 3">
    <name type="scientific">Rhodovarius crocodyli</name>
    <dbReference type="NCBI Taxonomy" id="1979269"/>
    <lineage>
        <taxon>Bacteria</taxon>
        <taxon>Pseudomonadati</taxon>
        <taxon>Pseudomonadota</taxon>
        <taxon>Alphaproteobacteria</taxon>
        <taxon>Acetobacterales</taxon>
        <taxon>Roseomonadaceae</taxon>
        <taxon>Rhodovarius</taxon>
    </lineage>
</organism>
<evidence type="ECO:0000313" key="2">
    <source>
        <dbReference type="EMBL" id="RVT91452.1"/>
    </source>
</evidence>
<dbReference type="InterPro" id="IPR046453">
    <property type="entry name" value="GpA_ATPase"/>
</dbReference>
<dbReference type="GO" id="GO:0016887">
    <property type="term" value="F:ATP hydrolysis activity"/>
    <property type="evidence" value="ECO:0007669"/>
    <property type="project" value="InterPro"/>
</dbReference>
<protein>
    <recommendedName>
        <fullName evidence="1">Phage terminase large subunit GpA ATPase domain-containing protein</fullName>
    </recommendedName>
</protein>
<name>A0A437M1H2_9PROT</name>
<dbReference type="AlphaFoldDB" id="A0A437M1H2"/>
<evidence type="ECO:0000259" key="1">
    <source>
        <dbReference type="Pfam" id="PF05876"/>
    </source>
</evidence>
<dbReference type="Proteomes" id="UP000282957">
    <property type="component" value="Unassembled WGS sequence"/>
</dbReference>
<proteinExistence type="predicted"/>
<evidence type="ECO:0000313" key="3">
    <source>
        <dbReference type="Proteomes" id="UP000282957"/>
    </source>
</evidence>
<feature type="domain" description="Phage terminase large subunit GpA ATPase" evidence="1">
    <location>
        <begin position="64"/>
        <end position="302"/>
    </location>
</feature>
<dbReference type="OrthoDB" id="5181253at2"/>
<dbReference type="EMBL" id="SACL01000011">
    <property type="protein sequence ID" value="RVT91452.1"/>
    <property type="molecule type" value="Genomic_DNA"/>
</dbReference>
<dbReference type="Pfam" id="PF05876">
    <property type="entry name" value="GpA_ATPase"/>
    <property type="match status" value="1"/>
</dbReference>
<reference evidence="2 3" key="1">
    <citation type="submission" date="2019-01" db="EMBL/GenBank/DDBJ databases">
        <authorList>
            <person name="Chen W.-M."/>
        </authorList>
    </citation>
    <scope>NUCLEOTIDE SEQUENCE [LARGE SCALE GENOMIC DNA]</scope>
    <source>
        <strain evidence="2 3">CCP-6</strain>
    </source>
</reference>
<keyword evidence="3" id="KW-1185">Reference proteome</keyword>
<accession>A0A437M1H2</accession>
<gene>
    <name evidence="2" type="ORF">EOD42_22615</name>
</gene>
<dbReference type="RefSeq" id="WP_127789870.1">
    <property type="nucleotide sequence ID" value="NZ_SACL01000011.1"/>
</dbReference>
<sequence>MARTSIADQAIQQFSRRLALFAAEKGYAQTGSIPEEMTFIQWVEDLGSKGLKVDRRPFSLADRPALRPIYEAIPTTRAEAFKQKLVIQKATQLGLTVWEVLAQLYMSLKFSPVNIGMFMPDQSTAGFKSEQRFMAILRSAPMLYERLITRQEVDGSKKKIGEGNVLTRQFGESLLMFLWTSGRVTTESRPMDIVSLDEVQEMALAHIDKVIARMGDSDLRFTLMLSTANQPELDINYWYLQGNQEVWHTRCLECGEESDLSDPGGIFPGKSTAYNTGQVAHAPHNEFVYVCPRCRAWIRDAQIGRYIPQQPGNLALTGVRSFLLPRTISPKMTARDLVTDFNRAKTGDQKKSFYNRTLARPYIDADQLPVTLAHLREAARKGMEMGLTWQKSGRGTFMGVDQMGGFNVHIIKGRLPDGRQGVLHVEAVFGNEAFGRTAELMDQYGVQLCVIEQLPNANEARKLAARFPRRVYLAGYANLRDDMLVWGDDLTKSDRRTAESDRSRWTVTIQQYKAMQMALFRLRDGGCLFPDPAALEQMVQDTKGEHRIPICQDWVFDHFTKTALVMEQDEKTRKPVGKVQKVGLDPHFSFANMLCDIAWIRNGGGTTFMLLENGAPDPLKPPEQTSLLDTPGLPPSIQAMIEEAAPNTCGACEAFRDGHCTAREFRTQANAPACFAYIPAS</sequence>